<evidence type="ECO:0008006" key="4">
    <source>
        <dbReference type="Google" id="ProtNLM"/>
    </source>
</evidence>
<evidence type="ECO:0000313" key="2">
    <source>
        <dbReference type="EMBL" id="GIY42816.1"/>
    </source>
</evidence>
<name>A0AAV4TBI1_CAEEX</name>
<evidence type="ECO:0000256" key="1">
    <source>
        <dbReference type="SAM" id="SignalP"/>
    </source>
</evidence>
<gene>
    <name evidence="2" type="ORF">CEXT_585861</name>
</gene>
<sequence length="133" mass="15194">MLVCLISFFFSFRASRSTAILQGEATEHSCRRRTDSGAAVQDREPSWKCAVEQRWIRFGSSAERLFTGLLYVVSEERKGLQTVAEFHTTNQPTRRTNHPPWARRVPHSFILLCPSFSLCSSTSTTRTESKDSY</sequence>
<dbReference type="AlphaFoldDB" id="A0AAV4TBI1"/>
<keyword evidence="1" id="KW-0732">Signal</keyword>
<feature type="chain" id="PRO_5044022611" description="Secreted protein" evidence="1">
    <location>
        <begin position="20"/>
        <end position="133"/>
    </location>
</feature>
<evidence type="ECO:0000313" key="3">
    <source>
        <dbReference type="Proteomes" id="UP001054945"/>
    </source>
</evidence>
<proteinExistence type="predicted"/>
<keyword evidence="3" id="KW-1185">Reference proteome</keyword>
<reference evidence="2 3" key="1">
    <citation type="submission" date="2021-06" db="EMBL/GenBank/DDBJ databases">
        <title>Caerostris extrusa draft genome.</title>
        <authorList>
            <person name="Kono N."/>
            <person name="Arakawa K."/>
        </authorList>
    </citation>
    <scope>NUCLEOTIDE SEQUENCE [LARGE SCALE GENOMIC DNA]</scope>
</reference>
<accession>A0AAV4TBI1</accession>
<dbReference type="Proteomes" id="UP001054945">
    <property type="component" value="Unassembled WGS sequence"/>
</dbReference>
<comment type="caution">
    <text evidence="2">The sequence shown here is derived from an EMBL/GenBank/DDBJ whole genome shotgun (WGS) entry which is preliminary data.</text>
</comment>
<organism evidence="2 3">
    <name type="scientific">Caerostris extrusa</name>
    <name type="common">Bark spider</name>
    <name type="synonym">Caerostris bankana</name>
    <dbReference type="NCBI Taxonomy" id="172846"/>
    <lineage>
        <taxon>Eukaryota</taxon>
        <taxon>Metazoa</taxon>
        <taxon>Ecdysozoa</taxon>
        <taxon>Arthropoda</taxon>
        <taxon>Chelicerata</taxon>
        <taxon>Arachnida</taxon>
        <taxon>Araneae</taxon>
        <taxon>Araneomorphae</taxon>
        <taxon>Entelegynae</taxon>
        <taxon>Araneoidea</taxon>
        <taxon>Araneidae</taxon>
        <taxon>Caerostris</taxon>
    </lineage>
</organism>
<feature type="signal peptide" evidence="1">
    <location>
        <begin position="1"/>
        <end position="19"/>
    </location>
</feature>
<dbReference type="EMBL" id="BPLR01010898">
    <property type="protein sequence ID" value="GIY42816.1"/>
    <property type="molecule type" value="Genomic_DNA"/>
</dbReference>
<protein>
    <recommendedName>
        <fullName evidence="4">Secreted protein</fullName>
    </recommendedName>
</protein>